<name>A0AAV7RIF5_PLEWA</name>
<gene>
    <name evidence="2" type="ORF">NDU88_004099</name>
</gene>
<feature type="compositionally biased region" description="Basic and acidic residues" evidence="1">
    <location>
        <begin position="57"/>
        <end position="68"/>
    </location>
</feature>
<organism evidence="2 3">
    <name type="scientific">Pleurodeles waltl</name>
    <name type="common">Iberian ribbed newt</name>
    <dbReference type="NCBI Taxonomy" id="8319"/>
    <lineage>
        <taxon>Eukaryota</taxon>
        <taxon>Metazoa</taxon>
        <taxon>Chordata</taxon>
        <taxon>Craniata</taxon>
        <taxon>Vertebrata</taxon>
        <taxon>Euteleostomi</taxon>
        <taxon>Amphibia</taxon>
        <taxon>Batrachia</taxon>
        <taxon>Caudata</taxon>
        <taxon>Salamandroidea</taxon>
        <taxon>Salamandridae</taxon>
        <taxon>Pleurodelinae</taxon>
        <taxon>Pleurodeles</taxon>
    </lineage>
</organism>
<dbReference type="Proteomes" id="UP001066276">
    <property type="component" value="Chromosome 5"/>
</dbReference>
<feature type="compositionally biased region" description="Low complexity" evidence="1">
    <location>
        <begin position="19"/>
        <end position="28"/>
    </location>
</feature>
<accession>A0AAV7RIF5</accession>
<evidence type="ECO:0000313" key="3">
    <source>
        <dbReference type="Proteomes" id="UP001066276"/>
    </source>
</evidence>
<dbReference type="EMBL" id="JANPWB010000009">
    <property type="protein sequence ID" value="KAJ1151316.1"/>
    <property type="molecule type" value="Genomic_DNA"/>
</dbReference>
<feature type="region of interest" description="Disordered" evidence="1">
    <location>
        <begin position="1"/>
        <end position="68"/>
    </location>
</feature>
<evidence type="ECO:0000313" key="2">
    <source>
        <dbReference type="EMBL" id="KAJ1151316.1"/>
    </source>
</evidence>
<proteinExistence type="predicted"/>
<evidence type="ECO:0000256" key="1">
    <source>
        <dbReference type="SAM" id="MobiDB-lite"/>
    </source>
</evidence>
<sequence length="68" mass="7107">MYPTAHSDDLASLVVSDFSPSSRVPPSKVRADVVTRSDRTSTGGTYMPGPQVPGGLDGKDSEQAKSVL</sequence>
<protein>
    <submittedName>
        <fullName evidence="2">Uncharacterized protein</fullName>
    </submittedName>
</protein>
<comment type="caution">
    <text evidence="2">The sequence shown here is derived from an EMBL/GenBank/DDBJ whole genome shotgun (WGS) entry which is preliminary data.</text>
</comment>
<dbReference type="AlphaFoldDB" id="A0AAV7RIF5"/>
<reference evidence="2" key="1">
    <citation type="journal article" date="2022" name="bioRxiv">
        <title>Sequencing and chromosome-scale assembly of the giantPleurodeles waltlgenome.</title>
        <authorList>
            <person name="Brown T."/>
            <person name="Elewa A."/>
            <person name="Iarovenko S."/>
            <person name="Subramanian E."/>
            <person name="Araus A.J."/>
            <person name="Petzold A."/>
            <person name="Susuki M."/>
            <person name="Suzuki K.-i.T."/>
            <person name="Hayashi T."/>
            <person name="Toyoda A."/>
            <person name="Oliveira C."/>
            <person name="Osipova E."/>
            <person name="Leigh N.D."/>
            <person name="Simon A."/>
            <person name="Yun M.H."/>
        </authorList>
    </citation>
    <scope>NUCLEOTIDE SEQUENCE</scope>
    <source>
        <strain evidence="2">20211129_DDA</strain>
        <tissue evidence="2">Liver</tissue>
    </source>
</reference>
<feature type="compositionally biased region" description="Basic and acidic residues" evidence="1">
    <location>
        <begin position="29"/>
        <end position="39"/>
    </location>
</feature>
<keyword evidence="3" id="KW-1185">Reference proteome</keyword>